<protein>
    <submittedName>
        <fullName evidence="2">Sororin isoform X1</fullName>
    </submittedName>
</protein>
<sequence length="507" mass="55520">MSERHTRPRGAAQRFGPKTPSPNSLRRSQRKSGSDLPSILPEIWQKTPRAAPVRKPIVLKKIVAHTVEIPTVHSPRRSPRIAFFLEKENNPPKEATKEDLFKTNSVPLTPTTTPVLSSLNIKSISKEGELDARDVEMSKKVRRSYSRLQTISSDSTSTPAHGSCSGFKGSEELSRVSPVVGSKPVEVPKVLAKPLAPDTTLPGISPPVVKEKRKKKKAPEILFSRFIGRAYSEQDLKPVVQPVEQNPEEPQVSRKSNTEPPSPAQKSDLHLEPTVTFLFTLLNTPEPKDPESDSEIQESRFLDQEDWGPHRTSEEMRHLQNDCVRLREALSTTQRENLALREKLQNLVRPLAQRPALASPTPCRPAQPLCYGNAGSPATQYPPWTLQLFVPAYLTIPEPEGGSLGLAGGNQGHPGEGPCWACAIGAVPGAWAAAVSGEGGLLPSNTGTNLPPLCLPQDSPRAALLVLPPDLPLAHRNHREPWMDLRPQDPTPPGEASTSLCLSRCRQ</sequence>
<evidence type="ECO:0000313" key="2">
    <source>
        <dbReference type="RefSeq" id="XP_073905084.1"/>
    </source>
</evidence>
<keyword evidence="1" id="KW-1185">Reference proteome</keyword>
<proteinExistence type="predicted"/>
<dbReference type="Proteomes" id="UP001732720">
    <property type="component" value="Chromosome 1"/>
</dbReference>
<dbReference type="RefSeq" id="XP_073905084.1">
    <property type="nucleotide sequence ID" value="XM_074048983.1"/>
</dbReference>
<reference evidence="2" key="1">
    <citation type="submission" date="2025-08" db="UniProtKB">
        <authorList>
            <consortium name="RefSeq"/>
        </authorList>
    </citation>
    <scope>IDENTIFICATION</scope>
</reference>
<organism evidence="1 2">
    <name type="scientific">Castor canadensis</name>
    <name type="common">American beaver</name>
    <dbReference type="NCBI Taxonomy" id="51338"/>
    <lineage>
        <taxon>Eukaryota</taxon>
        <taxon>Metazoa</taxon>
        <taxon>Chordata</taxon>
        <taxon>Craniata</taxon>
        <taxon>Vertebrata</taxon>
        <taxon>Euteleostomi</taxon>
        <taxon>Mammalia</taxon>
        <taxon>Eutheria</taxon>
        <taxon>Euarchontoglires</taxon>
        <taxon>Glires</taxon>
        <taxon>Rodentia</taxon>
        <taxon>Castorimorpha</taxon>
        <taxon>Castoridae</taxon>
        <taxon>Castor</taxon>
    </lineage>
</organism>
<gene>
    <name evidence="2" type="primary">Cdca5</name>
</gene>
<accession>A0AC58KJJ2</accession>
<evidence type="ECO:0000313" key="1">
    <source>
        <dbReference type="Proteomes" id="UP001732720"/>
    </source>
</evidence>
<name>A0AC58KJJ2_CASCN</name>